<dbReference type="EMBL" id="VITF01000007">
    <property type="protein sequence ID" value="TWA67088.1"/>
    <property type="molecule type" value="Genomic_DNA"/>
</dbReference>
<feature type="domain" description="YbaK/aminoacyl-tRNA synthetase-associated" evidence="3">
    <location>
        <begin position="66"/>
        <end position="191"/>
    </location>
</feature>
<dbReference type="CDD" id="cd04335">
    <property type="entry name" value="PrdX_deacylase"/>
    <property type="match status" value="1"/>
</dbReference>
<feature type="compositionally biased region" description="Basic and acidic residues" evidence="2">
    <location>
        <begin position="24"/>
        <end position="41"/>
    </location>
</feature>
<evidence type="ECO:0000256" key="1">
    <source>
        <dbReference type="ARBA" id="ARBA00010201"/>
    </source>
</evidence>
<accession>A0A560B370</accession>
<dbReference type="InterPro" id="IPR040285">
    <property type="entry name" value="ProX/PRXD1"/>
</dbReference>
<dbReference type="PANTHER" id="PTHR31423">
    <property type="entry name" value="YBAK DOMAIN-CONTAINING PROTEIN"/>
    <property type="match status" value="1"/>
</dbReference>
<evidence type="ECO:0000313" key="5">
    <source>
        <dbReference type="Proteomes" id="UP000316083"/>
    </source>
</evidence>
<sequence>MQASCFTFLGRPDRFSRTNVSGAAKDDSMDTRDTPEGRAEEPLPTSPEQLLEHLAALGIRTVTHRHPPLHTVEESKALRGALPGGHCKNLFLKDKKEQHWLVVALEDARVELNRFDKVIGSARLSFASADRLWRHLGVRPGSVTPFSVVNDRERRVRVVLQEQMLAHDPLNYHPLLNDRTTAIAAADLLRFLRASGHEPLIVPFGEEPPDSQPTLA</sequence>
<dbReference type="Gene3D" id="3.90.960.10">
    <property type="entry name" value="YbaK/aminoacyl-tRNA synthetase-associated domain"/>
    <property type="match status" value="1"/>
</dbReference>
<protein>
    <submittedName>
        <fullName evidence="4">Ala-tRNA(Pro) hydrolase</fullName>
    </submittedName>
</protein>
<dbReference type="InterPro" id="IPR007214">
    <property type="entry name" value="YbaK/aa-tRNA-synth-assoc-dom"/>
</dbReference>
<gene>
    <name evidence="4" type="ORF">FBZ82_10760</name>
</gene>
<reference evidence="4 5" key="1">
    <citation type="submission" date="2019-06" db="EMBL/GenBank/DDBJ databases">
        <title>Genomic Encyclopedia of Type Strains, Phase IV (KMG-V): Genome sequencing to study the core and pangenomes of soil and plant-associated prokaryotes.</title>
        <authorList>
            <person name="Whitman W."/>
        </authorList>
    </citation>
    <scope>NUCLEOTIDE SEQUENCE [LARGE SCALE GENOMIC DNA]</scope>
    <source>
        <strain evidence="4 5">BR 11796</strain>
    </source>
</reference>
<organism evidence="4 5">
    <name type="scientific">Azospirillum brasilense</name>
    <dbReference type="NCBI Taxonomy" id="192"/>
    <lineage>
        <taxon>Bacteria</taxon>
        <taxon>Pseudomonadati</taxon>
        <taxon>Pseudomonadota</taxon>
        <taxon>Alphaproteobacteria</taxon>
        <taxon>Rhodospirillales</taxon>
        <taxon>Azospirillaceae</taxon>
        <taxon>Azospirillum</taxon>
    </lineage>
</organism>
<dbReference type="SUPFAM" id="SSF55826">
    <property type="entry name" value="YbaK/ProRS associated domain"/>
    <property type="match status" value="1"/>
</dbReference>
<dbReference type="InterPro" id="IPR036754">
    <property type="entry name" value="YbaK/aa-tRNA-synt-asso_dom_sf"/>
</dbReference>
<proteinExistence type="inferred from homology"/>
<dbReference type="Proteomes" id="UP000316083">
    <property type="component" value="Unassembled WGS sequence"/>
</dbReference>
<comment type="similarity">
    <text evidence="1">Belongs to the PRORSD1 family.</text>
</comment>
<feature type="region of interest" description="Disordered" evidence="2">
    <location>
        <begin position="17"/>
        <end position="45"/>
    </location>
</feature>
<name>A0A560B370_AZOBR</name>
<comment type="caution">
    <text evidence="4">The sequence shown here is derived from an EMBL/GenBank/DDBJ whole genome shotgun (WGS) entry which is preliminary data.</text>
</comment>
<dbReference type="FunFam" id="3.90.960.10:FF:000005">
    <property type="entry name" value="Putative prolyl-tRNA synthetase"/>
    <property type="match status" value="1"/>
</dbReference>
<dbReference type="PANTHER" id="PTHR31423:SF3">
    <property type="entry name" value="PROLYL-TRNA SYNTHETASE ASSOCIATED DOMAIN-CONTAINING PROTEIN 1-RELATED"/>
    <property type="match status" value="1"/>
</dbReference>
<evidence type="ECO:0000256" key="2">
    <source>
        <dbReference type="SAM" id="MobiDB-lite"/>
    </source>
</evidence>
<evidence type="ECO:0000313" key="4">
    <source>
        <dbReference type="EMBL" id="TWA67088.1"/>
    </source>
</evidence>
<evidence type="ECO:0000259" key="3">
    <source>
        <dbReference type="Pfam" id="PF04073"/>
    </source>
</evidence>
<dbReference type="AlphaFoldDB" id="A0A560B370"/>
<dbReference type="Pfam" id="PF04073">
    <property type="entry name" value="tRNA_edit"/>
    <property type="match status" value="1"/>
</dbReference>
<keyword evidence="4" id="KW-0378">Hydrolase</keyword>
<dbReference type="GO" id="GO:0002161">
    <property type="term" value="F:aminoacyl-tRNA deacylase activity"/>
    <property type="evidence" value="ECO:0007669"/>
    <property type="project" value="InterPro"/>
</dbReference>